<protein>
    <submittedName>
        <fullName evidence="2">DNA-binding protein</fullName>
    </submittedName>
</protein>
<comment type="caution">
    <text evidence="2">The sequence shown here is derived from an EMBL/GenBank/DDBJ whole genome shotgun (WGS) entry which is preliminary data.</text>
</comment>
<proteinExistence type="predicted"/>
<accession>A0A2K2U1I7</accession>
<dbReference type="AlphaFoldDB" id="A0A2K2U1I7"/>
<dbReference type="GO" id="GO:0003677">
    <property type="term" value="F:DNA binding"/>
    <property type="evidence" value="ECO:0007669"/>
    <property type="project" value="UniProtKB-KW"/>
</dbReference>
<dbReference type="Proteomes" id="UP000236488">
    <property type="component" value="Unassembled WGS sequence"/>
</dbReference>
<keyword evidence="3" id="KW-1185">Reference proteome</keyword>
<gene>
    <name evidence="2" type="ORF">C2L80_13335</name>
</gene>
<reference evidence="2 3" key="1">
    <citation type="journal article" date="2018" name="Int. J. Syst. Evol. Microbiol.">
        <title>Rubneribacter badeniensis gen. nov., sp. nov. and Enteroscipio rubneri gen. nov., sp. nov., new members of the Eggerthellaceae isolated from human faeces.</title>
        <authorList>
            <person name="Danylec N."/>
            <person name="Gobl A."/>
            <person name="Stoll D.A."/>
            <person name="Hetzer B."/>
            <person name="Kulling S.E."/>
            <person name="Huch M."/>
        </authorList>
    </citation>
    <scope>NUCLEOTIDE SEQUENCE [LARGE SCALE GENOMIC DNA]</scope>
    <source>
        <strain evidence="2 3">ResAG-85</strain>
    </source>
</reference>
<dbReference type="Pfam" id="PF12728">
    <property type="entry name" value="HTH_17"/>
    <property type="match status" value="1"/>
</dbReference>
<evidence type="ECO:0000313" key="2">
    <source>
        <dbReference type="EMBL" id="PNV64183.1"/>
    </source>
</evidence>
<keyword evidence="2" id="KW-0238">DNA-binding</keyword>
<evidence type="ECO:0000313" key="3">
    <source>
        <dbReference type="Proteomes" id="UP000236488"/>
    </source>
</evidence>
<dbReference type="EMBL" id="PPEL01000151">
    <property type="protein sequence ID" value="PNV64183.1"/>
    <property type="molecule type" value="Genomic_DNA"/>
</dbReference>
<dbReference type="InterPro" id="IPR041657">
    <property type="entry name" value="HTH_17"/>
</dbReference>
<organism evidence="2 3">
    <name type="scientific">Rubneribacter badeniensis</name>
    <dbReference type="NCBI Taxonomy" id="2070688"/>
    <lineage>
        <taxon>Bacteria</taxon>
        <taxon>Bacillati</taxon>
        <taxon>Actinomycetota</taxon>
        <taxon>Coriobacteriia</taxon>
        <taxon>Eggerthellales</taxon>
        <taxon>Eggerthellaceae</taxon>
        <taxon>Rubneribacter</taxon>
    </lineage>
</organism>
<name>A0A2K2U1I7_9ACTN</name>
<evidence type="ECO:0000259" key="1">
    <source>
        <dbReference type="Pfam" id="PF12728"/>
    </source>
</evidence>
<feature type="domain" description="Helix-turn-helix" evidence="1">
    <location>
        <begin position="15"/>
        <end position="56"/>
    </location>
</feature>
<sequence length="63" mass="7673">MKYYDPNEWISVRMLQEELCVSRSTAYRITKAIPHKTIGRTIRIRRADLEHYLRTHDQIPTNW</sequence>